<keyword evidence="2" id="KW-1185">Reference proteome</keyword>
<dbReference type="RefSeq" id="WP_091691507.1">
    <property type="nucleotide sequence ID" value="NZ_FPBF01000001.1"/>
</dbReference>
<protein>
    <submittedName>
        <fullName evidence="1">Uncharacterized protein</fullName>
    </submittedName>
</protein>
<evidence type="ECO:0000313" key="2">
    <source>
        <dbReference type="Proteomes" id="UP000199673"/>
    </source>
</evidence>
<dbReference type="AlphaFoldDB" id="A0A1I6YC67"/>
<proteinExistence type="predicted"/>
<accession>A0A1I6YC67</accession>
<dbReference type="EMBL" id="FPBF01000001">
    <property type="protein sequence ID" value="SFT48126.1"/>
    <property type="molecule type" value="Genomic_DNA"/>
</dbReference>
<dbReference type="STRING" id="305507.SAMN04489724_0934"/>
<dbReference type="OrthoDB" id="857501at2"/>
<evidence type="ECO:0000313" key="1">
    <source>
        <dbReference type="EMBL" id="SFT48126.1"/>
    </source>
</evidence>
<dbReference type="Proteomes" id="UP000199673">
    <property type="component" value="Unassembled WGS sequence"/>
</dbReference>
<gene>
    <name evidence="1" type="ORF">SAMN04489724_0934</name>
</gene>
<organism evidence="1 2">
    <name type="scientific">Algoriphagus locisalis</name>
    <dbReference type="NCBI Taxonomy" id="305507"/>
    <lineage>
        <taxon>Bacteria</taxon>
        <taxon>Pseudomonadati</taxon>
        <taxon>Bacteroidota</taxon>
        <taxon>Cytophagia</taxon>
        <taxon>Cytophagales</taxon>
        <taxon>Cyclobacteriaceae</taxon>
        <taxon>Algoriphagus</taxon>
    </lineage>
</organism>
<name>A0A1I6YC67_9BACT</name>
<sequence>MKHSVSRIIGLLSLYFIALVHTEAQSELNSQQAGGTTTFGSSVFIQPFDLTESFDGKILLLPPKENSLLNDVELDWSIEKIEAWDGARRLFSNRITLDSIVSAHSTVIDLALPVNWRDGDLLNLTLVDKDGLVLYSLSEPIRKPKDGNTSYFKQRLPLENQPIRVRESTTDFQVAAGETLYIFGKKKGNLELVKIGSRFINFSQNMDTKQFSSAVQKLTWKRLKDGAIQIKSTFEANSNALTWIVFPSGELKMEISSNGYMADLQGIEFSFPEEKVENTLWIGEGWKELYDNRAFGLWQKNPNDVLPESFPDTKVISTQDFHAFLLNTQEGSIEVRSDSPNVFFSIERPEQSETSIVDANSPKSDPELNFHFCYQGNLSQYPYTSEGTMAVTMKSDKKEISPQMVLWFRFN</sequence>
<reference evidence="2" key="1">
    <citation type="submission" date="2016-10" db="EMBL/GenBank/DDBJ databases">
        <authorList>
            <person name="Varghese N."/>
            <person name="Submissions S."/>
        </authorList>
    </citation>
    <scope>NUCLEOTIDE SEQUENCE [LARGE SCALE GENOMIC DNA]</scope>
    <source>
        <strain evidence="2">DSM 23445</strain>
    </source>
</reference>